<dbReference type="PATRIC" id="fig|1280946.3.peg.2599"/>
<dbReference type="PANTHER" id="PTHR24096">
    <property type="entry name" value="LONG-CHAIN-FATTY-ACID--COA LIGASE"/>
    <property type="match status" value="1"/>
</dbReference>
<feature type="domain" description="AMP-dependent synthetase/ligase" evidence="1">
    <location>
        <begin position="7"/>
        <end position="361"/>
    </location>
</feature>
<dbReference type="EMBL" id="AWFF01000054">
    <property type="protein sequence ID" value="KCZ53281.1"/>
    <property type="molecule type" value="Genomic_DNA"/>
</dbReference>
<dbReference type="eggNOG" id="COG0318">
    <property type="taxonomic scope" value="Bacteria"/>
</dbReference>
<reference evidence="3 4" key="1">
    <citation type="journal article" date="2014" name="Antonie Van Leeuwenhoek">
        <title>Hyphomonas beringensis sp. nov. and Hyphomonas chukchiensis sp. nov., isolated from surface seawater of the Bering Sea and Chukchi Sea.</title>
        <authorList>
            <person name="Li C."/>
            <person name="Lai Q."/>
            <person name="Li G."/>
            <person name="Dong C."/>
            <person name="Wang J."/>
            <person name="Liao Y."/>
            <person name="Shao Z."/>
        </authorList>
    </citation>
    <scope>NUCLEOTIDE SEQUENCE [LARGE SCALE GENOMIC DNA]</scope>
    <source>
        <strain evidence="3 4">25B14_1</strain>
    </source>
</reference>
<organism evidence="3 4">
    <name type="scientific">Hyphomonas beringensis</name>
    <dbReference type="NCBI Taxonomy" id="1280946"/>
    <lineage>
        <taxon>Bacteria</taxon>
        <taxon>Pseudomonadati</taxon>
        <taxon>Pseudomonadota</taxon>
        <taxon>Alphaproteobacteria</taxon>
        <taxon>Hyphomonadales</taxon>
        <taxon>Hyphomonadaceae</taxon>
        <taxon>Hyphomonas</taxon>
    </lineage>
</organism>
<dbReference type="PROSITE" id="PS00455">
    <property type="entry name" value="AMP_BINDING"/>
    <property type="match status" value="1"/>
</dbReference>
<dbReference type="Proteomes" id="UP000027037">
    <property type="component" value="Unassembled WGS sequence"/>
</dbReference>
<comment type="caution">
    <text evidence="3">The sequence shown here is derived from an EMBL/GenBank/DDBJ whole genome shotgun (WGS) entry which is preliminary data.</text>
</comment>
<evidence type="ECO:0000313" key="4">
    <source>
        <dbReference type="Proteomes" id="UP000027037"/>
    </source>
</evidence>
<dbReference type="Gene3D" id="3.40.50.12780">
    <property type="entry name" value="N-terminal domain of ligase-like"/>
    <property type="match status" value="1"/>
</dbReference>
<dbReference type="RefSeq" id="WP_034797650.1">
    <property type="nucleotide sequence ID" value="NZ_AWFF01000054.1"/>
</dbReference>
<dbReference type="Gene3D" id="3.30.300.30">
    <property type="match status" value="1"/>
</dbReference>
<evidence type="ECO:0000259" key="2">
    <source>
        <dbReference type="Pfam" id="PF13193"/>
    </source>
</evidence>
<evidence type="ECO:0000313" key="3">
    <source>
        <dbReference type="EMBL" id="KCZ53281.1"/>
    </source>
</evidence>
<protein>
    <recommendedName>
        <fullName evidence="5">Acyl-CoA synthetase</fullName>
    </recommendedName>
</protein>
<dbReference type="Pfam" id="PF00501">
    <property type="entry name" value="AMP-binding"/>
    <property type="match status" value="1"/>
</dbReference>
<dbReference type="GO" id="GO:0016405">
    <property type="term" value="F:CoA-ligase activity"/>
    <property type="evidence" value="ECO:0007669"/>
    <property type="project" value="TreeGrafter"/>
</dbReference>
<evidence type="ECO:0000259" key="1">
    <source>
        <dbReference type="Pfam" id="PF00501"/>
    </source>
</evidence>
<dbReference type="InterPro" id="IPR045851">
    <property type="entry name" value="AMP-bd_C_sf"/>
</dbReference>
<dbReference type="AlphaFoldDB" id="A0A062TYY7"/>
<name>A0A062TYY7_9PROT</name>
<sequence length="518" mass="57593">MLLHVHNHANQTPEKTAYKLLPSGESVTFSELEKRSNQCAHLLRKCGLKRGDVIAILLENHPRYFEIALAAERAGIYFTGISTHLSAKEAGYIVGDSDAKILFTSGKMLSTALEIAAENSDLIVFVVDGPNEGARDYLAERNAHPETPISDESMGAPMLYSSGTTGRPKGVKFDLPDTSIEEMDSLTDLGIVRFGFTPDMVYLSPAPLYHAAPLRWSLSAMKLGGTVVVMEKFDPELSLKLIEQEKVTHSQWVPTHFIRMLKLPAADRQKYDLSSHKLAIHAAAPCPVQIKEQMIDWWGPIIHEYYSGTEFNGMTIITPQEWLEHKGSVGQAKFGTVHILADDGQELPPRKEGAIYFEGGSQFSYHKDEAKTETSYNEKGWSTLGDIGWLDEDGYLYLTDRKSFMIISGGVNIYPQEIEDVIVTHPRVADVAVVGAPDPDLGERLVAVVQPLEMSDAGEDLASEIQEHVLSQLGRIKLPKQIDFMPELPRLPTGKLYKRVLRDGYWNQDKKAYPDIAG</sequence>
<dbReference type="InterPro" id="IPR025110">
    <property type="entry name" value="AMP-bd_C"/>
</dbReference>
<gene>
    <name evidence="3" type="ORF">HY29_03430</name>
</gene>
<accession>A0A062TYY7</accession>
<feature type="domain" description="AMP-binding enzyme C-terminal" evidence="2">
    <location>
        <begin position="417"/>
        <end position="495"/>
    </location>
</feature>
<dbReference type="STRING" id="1280946.HY29_03430"/>
<evidence type="ECO:0008006" key="5">
    <source>
        <dbReference type="Google" id="ProtNLM"/>
    </source>
</evidence>
<dbReference type="InterPro" id="IPR020845">
    <property type="entry name" value="AMP-binding_CS"/>
</dbReference>
<dbReference type="Pfam" id="PF13193">
    <property type="entry name" value="AMP-binding_C"/>
    <property type="match status" value="1"/>
</dbReference>
<dbReference type="PANTHER" id="PTHR24096:SF323">
    <property type="entry name" value="BLR3536 PROTEIN"/>
    <property type="match status" value="1"/>
</dbReference>
<dbReference type="SUPFAM" id="SSF56801">
    <property type="entry name" value="Acetyl-CoA synthetase-like"/>
    <property type="match status" value="1"/>
</dbReference>
<dbReference type="OrthoDB" id="6187882at2"/>
<proteinExistence type="predicted"/>
<keyword evidence="4" id="KW-1185">Reference proteome</keyword>
<dbReference type="InterPro" id="IPR042099">
    <property type="entry name" value="ANL_N_sf"/>
</dbReference>
<dbReference type="InterPro" id="IPR000873">
    <property type="entry name" value="AMP-dep_synth/lig_dom"/>
</dbReference>